<sequence length="504" mass="57899">MLVVLLLISQISCEWVEISQNNYRKEPPQRTVPQAVNVRYEEKPQDSRLYRKNHSLIQNPWNKAIIDRVTNVGNIQRVLDPSVKTPSMKMRPNENVLHKSSSGKIELNNHYTINSELPRVSIYSPLQVEETKRSEATHRDMITKSNNKELVKHSHVINNSNVKNIVKSSSQVPSNRRKIFLEKLNNSPIKGSGGNKIYRKQESDKEFDEDDIPNEDSNLHDGNEKYIRNFQRIPNNGQSKFNLLNNLRKTNIFSNTSIPKATRISDIFGTDNIKDFQIIGNFDEDELKEVSLNDYKFSNASITTTPNFYNTRLNKIPFENTDDQTSKLDFSSSSKLKIIPSIDLKTNAPEKSMTNEKENIIDKDQISIMPKAETLSGMWKLMKLVTETIYKNTHRTFKSKIKYLEGLKTTILTSIEERVENIWPDDIEHRGSRKRRARSAEARGHIEFPSSETTLMTISFLTFAVFLIKLVLQVIHTYKNKTMMVAPAVFAAVGRAAAAIRKQN</sequence>
<protein>
    <submittedName>
        <fullName evidence="4">Uncharacterized protein LOC113393838</fullName>
    </submittedName>
</protein>
<feature type="compositionally biased region" description="Acidic residues" evidence="1">
    <location>
        <begin position="205"/>
        <end position="214"/>
    </location>
</feature>
<keyword evidence="2" id="KW-1133">Transmembrane helix</keyword>
<evidence type="ECO:0000313" key="4">
    <source>
        <dbReference type="RefSeq" id="XP_026486706.2"/>
    </source>
</evidence>
<dbReference type="OMA" id="CDWVEIS"/>
<dbReference type="OrthoDB" id="7675048at2759"/>
<dbReference type="Proteomes" id="UP001652626">
    <property type="component" value="Chromosome 19"/>
</dbReference>
<accession>A0A8B8HSW1</accession>
<organism evidence="3 4">
    <name type="scientific">Vanessa tameamea</name>
    <name type="common">Kamehameha butterfly</name>
    <dbReference type="NCBI Taxonomy" id="334116"/>
    <lineage>
        <taxon>Eukaryota</taxon>
        <taxon>Metazoa</taxon>
        <taxon>Ecdysozoa</taxon>
        <taxon>Arthropoda</taxon>
        <taxon>Hexapoda</taxon>
        <taxon>Insecta</taxon>
        <taxon>Pterygota</taxon>
        <taxon>Neoptera</taxon>
        <taxon>Endopterygota</taxon>
        <taxon>Lepidoptera</taxon>
        <taxon>Glossata</taxon>
        <taxon>Ditrysia</taxon>
        <taxon>Papilionoidea</taxon>
        <taxon>Nymphalidae</taxon>
        <taxon>Nymphalinae</taxon>
        <taxon>Vanessa</taxon>
    </lineage>
</organism>
<keyword evidence="3" id="KW-1185">Reference proteome</keyword>
<feature type="region of interest" description="Disordered" evidence="1">
    <location>
        <begin position="191"/>
        <end position="222"/>
    </location>
</feature>
<dbReference type="AlphaFoldDB" id="A0A8B8HSW1"/>
<proteinExistence type="predicted"/>
<keyword evidence="2" id="KW-0812">Transmembrane</keyword>
<name>A0A8B8HSW1_VANTA</name>
<dbReference type="RefSeq" id="XP_026486706.2">
    <property type="nucleotide sequence ID" value="XM_026630921.2"/>
</dbReference>
<evidence type="ECO:0000256" key="1">
    <source>
        <dbReference type="SAM" id="MobiDB-lite"/>
    </source>
</evidence>
<keyword evidence="2" id="KW-0472">Membrane</keyword>
<evidence type="ECO:0000256" key="2">
    <source>
        <dbReference type="SAM" id="Phobius"/>
    </source>
</evidence>
<evidence type="ECO:0000313" key="3">
    <source>
        <dbReference type="Proteomes" id="UP001652626"/>
    </source>
</evidence>
<feature type="transmembrane region" description="Helical" evidence="2">
    <location>
        <begin position="455"/>
        <end position="475"/>
    </location>
</feature>
<gene>
    <name evidence="4" type="primary">LOC113393838</name>
</gene>
<dbReference type="GeneID" id="113393838"/>
<reference evidence="4" key="1">
    <citation type="submission" date="2025-08" db="UniProtKB">
        <authorList>
            <consortium name="RefSeq"/>
        </authorList>
    </citation>
    <scope>IDENTIFICATION</scope>
    <source>
        <tissue evidence="4">Whole body</tissue>
    </source>
</reference>